<dbReference type="InterPro" id="IPR000895">
    <property type="entry name" value="Transthyretin/HIU_hydrolase"/>
</dbReference>
<evidence type="ECO:0000256" key="7">
    <source>
        <dbReference type="PIRSR" id="PIRSR600895-51"/>
    </source>
</evidence>
<dbReference type="PROSITE" id="PS00768">
    <property type="entry name" value="TRANSTHYRETIN_1"/>
    <property type="match status" value="1"/>
</dbReference>
<dbReference type="SMART" id="SM00095">
    <property type="entry name" value="TR_THY"/>
    <property type="match status" value="1"/>
</dbReference>
<dbReference type="NCBIfam" id="TIGR02962">
    <property type="entry name" value="hdxy_isourate"/>
    <property type="match status" value="1"/>
</dbReference>
<dbReference type="Pfam" id="PF00576">
    <property type="entry name" value="Transthyretin"/>
    <property type="match status" value="1"/>
</dbReference>
<evidence type="ECO:0000313" key="12">
    <source>
        <dbReference type="Proteomes" id="UP000035213"/>
    </source>
</evidence>
<reference evidence="11 12" key="1">
    <citation type="submission" date="2014-11" db="EMBL/GenBank/DDBJ databases">
        <authorList>
            <person name="Park G.-S."/>
            <person name="Hong S.-J."/>
            <person name="Jung B.K."/>
            <person name="Khan A.R."/>
            <person name="Kwak Y."/>
            <person name="Shin J.-H."/>
        </authorList>
    </citation>
    <scope>NUCLEOTIDE SEQUENCE [LARGE SCALE GENOMIC DNA]</scope>
    <source>
        <strain evidence="11 12">DSM 27622</strain>
    </source>
</reference>
<dbReference type="GO" id="GO:0033971">
    <property type="term" value="F:hydroxyisourate hydrolase activity"/>
    <property type="evidence" value="ECO:0007669"/>
    <property type="project" value="UniProtKB-EC"/>
</dbReference>
<evidence type="ECO:0000256" key="9">
    <source>
        <dbReference type="SAM" id="SignalP"/>
    </source>
</evidence>
<comment type="subunit">
    <text evidence="4 8">Homotetramer.</text>
</comment>
<dbReference type="InterPro" id="IPR023419">
    <property type="entry name" value="Transthyretin_CS"/>
</dbReference>
<evidence type="ECO:0000256" key="4">
    <source>
        <dbReference type="ARBA" id="ARBA00011881"/>
    </source>
</evidence>
<comment type="catalytic activity">
    <reaction evidence="1 8">
        <text>5-hydroxyisourate + H2O = 5-hydroxy-2-oxo-4-ureido-2,5-dihydro-1H-imidazole-5-carboxylate + H(+)</text>
        <dbReference type="Rhea" id="RHEA:23736"/>
        <dbReference type="ChEBI" id="CHEBI:15377"/>
        <dbReference type="ChEBI" id="CHEBI:15378"/>
        <dbReference type="ChEBI" id="CHEBI:18072"/>
        <dbReference type="ChEBI" id="CHEBI:58639"/>
        <dbReference type="EC" id="3.5.2.17"/>
    </reaction>
</comment>
<dbReference type="EMBL" id="CP009928">
    <property type="protein sequence ID" value="AKK74543.1"/>
    <property type="molecule type" value="Genomic_DNA"/>
</dbReference>
<dbReference type="EC" id="3.5.2.17" evidence="8"/>
<dbReference type="OrthoDB" id="9792386at2"/>
<dbReference type="PRINTS" id="PR00189">
    <property type="entry name" value="TRNSTHYRETIN"/>
</dbReference>
<feature type="binding site" evidence="7">
    <location>
        <position position="69"/>
    </location>
    <ligand>
        <name>substrate</name>
    </ligand>
</feature>
<dbReference type="PANTHER" id="PTHR10395:SF7">
    <property type="entry name" value="5-HYDROXYISOURATE HYDROLASE"/>
    <property type="match status" value="1"/>
</dbReference>
<keyword evidence="5 8" id="KW-0659">Purine metabolism</keyword>
<organism evidence="11 12">
    <name type="scientific">Chryseobacterium gallinarum</name>
    <dbReference type="NCBI Taxonomy" id="1324352"/>
    <lineage>
        <taxon>Bacteria</taxon>
        <taxon>Pseudomonadati</taxon>
        <taxon>Bacteroidota</taxon>
        <taxon>Flavobacteriia</taxon>
        <taxon>Flavobacteriales</taxon>
        <taxon>Weeksellaceae</taxon>
        <taxon>Chryseobacterium group</taxon>
        <taxon>Chryseobacterium</taxon>
    </lineage>
</organism>
<feature type="binding site" evidence="7">
    <location>
        <position position="30"/>
    </location>
    <ligand>
        <name>substrate</name>
    </ligand>
</feature>
<feature type="domain" description="Transthyretin/hydroxyisourate hydrolase" evidence="10">
    <location>
        <begin position="22"/>
        <end position="136"/>
    </location>
</feature>
<dbReference type="InterPro" id="IPR014306">
    <property type="entry name" value="Hydroxyisourate_hydrolase"/>
</dbReference>
<keyword evidence="6 8" id="KW-0378">Hydrolase</keyword>
<comment type="similarity">
    <text evidence="3 8">Belongs to the transthyretin family. 5-hydroxyisourate hydrolase subfamily.</text>
</comment>
<evidence type="ECO:0000256" key="5">
    <source>
        <dbReference type="ARBA" id="ARBA00022631"/>
    </source>
</evidence>
<protein>
    <recommendedName>
        <fullName evidence="8">5-hydroxyisourate hydrolase</fullName>
        <shortName evidence="8">HIU hydrolase</shortName>
        <shortName evidence="8">HIUHase</shortName>
        <ecNumber evidence="8">3.5.2.17</ecNumber>
    </recommendedName>
</protein>
<feature type="signal peptide" evidence="9">
    <location>
        <begin position="1"/>
        <end position="20"/>
    </location>
</feature>
<dbReference type="Proteomes" id="UP000035213">
    <property type="component" value="Chromosome"/>
</dbReference>
<dbReference type="Gene3D" id="2.60.40.180">
    <property type="entry name" value="Transthyretin/hydroxyisourate hydrolase domain"/>
    <property type="match status" value="1"/>
</dbReference>
<dbReference type="PROSITE" id="PS00769">
    <property type="entry name" value="TRANSTHYRETIN_2"/>
    <property type="match status" value="1"/>
</dbReference>
<keyword evidence="9" id="KW-0732">Signal</keyword>
<dbReference type="STRING" id="1324352.OK18_19720"/>
<dbReference type="AlphaFoldDB" id="A0A0G3M9C4"/>
<accession>A0A0G3M9C4</accession>
<dbReference type="SUPFAM" id="SSF49472">
    <property type="entry name" value="Transthyretin (synonym: prealbumin)"/>
    <property type="match status" value="1"/>
</dbReference>
<gene>
    <name evidence="11" type="ORF">OK18_19720</name>
</gene>
<dbReference type="InterPro" id="IPR023418">
    <property type="entry name" value="Thyroxine_BS"/>
</dbReference>
<evidence type="ECO:0000313" key="11">
    <source>
        <dbReference type="EMBL" id="AKK74543.1"/>
    </source>
</evidence>
<proteinExistence type="inferred from homology"/>
<dbReference type="InterPro" id="IPR023416">
    <property type="entry name" value="Transthyretin/HIU_hydrolase_d"/>
</dbReference>
<feature type="chain" id="PRO_5005185122" description="5-hydroxyisourate hydrolase" evidence="9">
    <location>
        <begin position="21"/>
        <end position="136"/>
    </location>
</feature>
<dbReference type="CDD" id="cd05822">
    <property type="entry name" value="TLP_HIUase"/>
    <property type="match status" value="1"/>
</dbReference>
<sequence>MKRFVLIISLLLGFFSFTFAQDVKFQLSSHILDITQGRPASGVSIRLSKLNGDKDWVIIDEKITDKNGRIKDFLKENGTDHRGIYKLTYFTLPYFERLKQASFYPFIEVVFEIKDDSHYHVPITLSPYGYSTYRGN</sequence>
<evidence type="ECO:0000259" key="10">
    <source>
        <dbReference type="SMART" id="SM00095"/>
    </source>
</evidence>
<evidence type="ECO:0000256" key="3">
    <source>
        <dbReference type="ARBA" id="ARBA00009850"/>
    </source>
</evidence>
<dbReference type="InterPro" id="IPR036817">
    <property type="entry name" value="Transthyretin/HIU_hydrolase_sf"/>
</dbReference>
<feature type="binding site" evidence="7">
    <location>
        <position position="133"/>
    </location>
    <ligand>
        <name>substrate</name>
    </ligand>
</feature>
<comment type="function">
    <text evidence="2">Catalyzes the hydrolysis of 5-hydroxyisourate (HIU) to 2-oxo-4-hydroxy-4-carboxy-5-ureidoimidazoline (OHCU).</text>
</comment>
<dbReference type="PATRIC" id="fig|1324352.5.peg.4142"/>
<dbReference type="RefSeq" id="WP_053329117.1">
    <property type="nucleotide sequence ID" value="NZ_CP009928.1"/>
</dbReference>
<evidence type="ECO:0000256" key="6">
    <source>
        <dbReference type="ARBA" id="ARBA00022801"/>
    </source>
</evidence>
<evidence type="ECO:0000256" key="8">
    <source>
        <dbReference type="RuleBase" id="RU361270"/>
    </source>
</evidence>
<evidence type="ECO:0000256" key="2">
    <source>
        <dbReference type="ARBA" id="ARBA00002704"/>
    </source>
</evidence>
<evidence type="ECO:0000256" key="1">
    <source>
        <dbReference type="ARBA" id="ARBA00001043"/>
    </source>
</evidence>
<dbReference type="PANTHER" id="PTHR10395">
    <property type="entry name" value="URICASE AND TRANSTHYRETIN-RELATED"/>
    <property type="match status" value="1"/>
</dbReference>
<dbReference type="GO" id="GO:0006144">
    <property type="term" value="P:purine nucleobase metabolic process"/>
    <property type="evidence" value="ECO:0007669"/>
    <property type="project" value="UniProtKB-KW"/>
</dbReference>
<name>A0A0G3M9C4_CHRGL</name>
<dbReference type="KEGG" id="cgn:OK18_19720"/>